<dbReference type="eggNOG" id="COG1264">
    <property type="taxonomic scope" value="Bacteria"/>
</dbReference>
<dbReference type="GeneID" id="42776556"/>
<feature type="domain" description="PTS EIIC type-1" evidence="14">
    <location>
        <begin position="112"/>
        <end position="461"/>
    </location>
</feature>
<dbReference type="GO" id="GO:0016301">
    <property type="term" value="F:kinase activity"/>
    <property type="evidence" value="ECO:0007669"/>
    <property type="project" value="UniProtKB-KW"/>
</dbReference>
<dbReference type="Pfam" id="PF00367">
    <property type="entry name" value="PTS_EIIB"/>
    <property type="match status" value="1"/>
</dbReference>
<evidence type="ECO:0000256" key="4">
    <source>
        <dbReference type="ARBA" id="ARBA00022597"/>
    </source>
</evidence>
<feature type="transmembrane region" description="Helical" evidence="12">
    <location>
        <begin position="277"/>
        <end position="301"/>
    </location>
</feature>
<feature type="transmembrane region" description="Helical" evidence="12">
    <location>
        <begin position="177"/>
        <end position="197"/>
    </location>
</feature>
<feature type="active site" description="Phosphocysteine intermediate; for EIIB activity" evidence="11">
    <location>
        <position position="30"/>
    </location>
</feature>
<dbReference type="InterPro" id="IPR050558">
    <property type="entry name" value="PTS_Sugar-Specific_Components"/>
</dbReference>
<protein>
    <recommendedName>
        <fullName evidence="17">PTS system beta-glucoside-specific EIIBCA component</fullName>
    </recommendedName>
</protein>
<dbReference type="GO" id="GO:0009401">
    <property type="term" value="P:phosphoenolpyruvate-dependent sugar phosphotransferase system"/>
    <property type="evidence" value="ECO:0007669"/>
    <property type="project" value="UniProtKB-KW"/>
</dbReference>
<accession>A0A174E3S8</accession>
<evidence type="ECO:0000256" key="1">
    <source>
        <dbReference type="ARBA" id="ARBA00004651"/>
    </source>
</evidence>
<dbReference type="InterPro" id="IPR001996">
    <property type="entry name" value="PTS_IIB_1"/>
</dbReference>
<dbReference type="GO" id="GO:0015771">
    <property type="term" value="P:trehalose transport"/>
    <property type="evidence" value="ECO:0007669"/>
    <property type="project" value="TreeGrafter"/>
</dbReference>
<dbReference type="CDD" id="cd00212">
    <property type="entry name" value="PTS_IIB_glc"/>
    <property type="match status" value="1"/>
</dbReference>
<dbReference type="PROSITE" id="PS01035">
    <property type="entry name" value="PTS_EIIB_TYPE_1_CYS"/>
    <property type="match status" value="1"/>
</dbReference>
<feature type="transmembrane region" description="Helical" evidence="12">
    <location>
        <begin position="110"/>
        <end position="138"/>
    </location>
</feature>
<dbReference type="Pfam" id="PF02378">
    <property type="entry name" value="PTS_EIIC"/>
    <property type="match status" value="1"/>
</dbReference>
<keyword evidence="7 12" id="KW-0812">Transmembrane</keyword>
<evidence type="ECO:0000256" key="8">
    <source>
        <dbReference type="ARBA" id="ARBA00022777"/>
    </source>
</evidence>
<evidence type="ECO:0000313" key="15">
    <source>
        <dbReference type="EMBL" id="OBY10982.1"/>
    </source>
</evidence>
<keyword evidence="6" id="KW-0598">Phosphotransferase system</keyword>
<dbReference type="RefSeq" id="WP_027098725.1">
    <property type="nucleotide sequence ID" value="NZ_CAXSZC010000005.1"/>
</dbReference>
<keyword evidence="9 12" id="KW-1133">Transmembrane helix</keyword>
<feature type="domain" description="PTS EIIB type-1" evidence="13">
    <location>
        <begin position="8"/>
        <end position="90"/>
    </location>
</feature>
<evidence type="ECO:0000256" key="7">
    <source>
        <dbReference type="ARBA" id="ARBA00022692"/>
    </source>
</evidence>
<keyword evidence="16" id="KW-1185">Reference proteome</keyword>
<dbReference type="SUPFAM" id="SSF55604">
    <property type="entry name" value="Glucose permease domain IIB"/>
    <property type="match status" value="1"/>
</dbReference>
<dbReference type="eggNOG" id="COG1263">
    <property type="taxonomic scope" value="Bacteria"/>
</dbReference>
<keyword evidence="2" id="KW-0813">Transport</keyword>
<name>A0A174E3S8_9CLOT</name>
<dbReference type="Proteomes" id="UP000092714">
    <property type="component" value="Unassembled WGS sequence"/>
</dbReference>
<evidence type="ECO:0000256" key="5">
    <source>
        <dbReference type="ARBA" id="ARBA00022679"/>
    </source>
</evidence>
<organism evidence="15 16">
    <name type="scientific">Clostridium paraputrificum</name>
    <dbReference type="NCBI Taxonomy" id="29363"/>
    <lineage>
        <taxon>Bacteria</taxon>
        <taxon>Bacillati</taxon>
        <taxon>Bacillota</taxon>
        <taxon>Clostridia</taxon>
        <taxon>Eubacteriales</taxon>
        <taxon>Clostridiaceae</taxon>
        <taxon>Clostridium</taxon>
    </lineage>
</organism>
<comment type="subcellular location">
    <subcellularLocation>
        <location evidence="1">Cell membrane</location>
        <topology evidence="1">Multi-pass membrane protein</topology>
    </subcellularLocation>
</comment>
<comment type="caution">
    <text evidence="15">The sequence shown here is derived from an EMBL/GenBank/DDBJ whole genome shotgun (WGS) entry which is preliminary data.</text>
</comment>
<sequence>MAKKNKYEDLSNRVIGLVGEKENITFFTHCVTRLRLTVKDKSLVNVKEIEKIEGVIGCQWVGDQFQIIIGQAVSDVYKLICQKTGLAQEDTVSDDVKKESFSLKKGLSDIFTNIAACIVPLLPIMIGVGMIKVIILVGQSLGWISMDSPTSIVINFVADAGFYFFPVFIGATASRKFGANIAISMLLGAMLIHPTFISMVAQGTPMSVFGLTIKAGNYANAVFPSILAIYVLSKLEKVLNKYTPEILRSICVPLFSILIMIPITFCFIAPLGANIGVVLSAIINFIYVNFGGFGVAVFACLQPIMVLTGMHVAMVPYGLQSFQTYGFLPNVIGTLINNFNQGAASLAVALKTKDKSLKSTAISAATTAIIAGVSEPAMYGINLRLKKPFYLILAGNFIGALVGGLLKVYVYIMGAGTNGLFAFPAYLEGGASNVLYAILACVVGFVATFLLVYFSYKEEIN</sequence>
<dbReference type="GO" id="GO:0008982">
    <property type="term" value="F:protein-N(PI)-phosphohistidine-sugar phosphotransferase activity"/>
    <property type="evidence" value="ECO:0007669"/>
    <property type="project" value="InterPro"/>
</dbReference>
<dbReference type="PANTHER" id="PTHR30175">
    <property type="entry name" value="PHOSPHOTRANSFERASE SYSTEM TRANSPORT PROTEIN"/>
    <property type="match status" value="1"/>
</dbReference>
<keyword evidence="10 12" id="KW-0472">Membrane</keyword>
<proteinExistence type="predicted"/>
<dbReference type="PROSITE" id="PS51103">
    <property type="entry name" value="PTS_EIIC_TYPE_1"/>
    <property type="match status" value="1"/>
</dbReference>
<feature type="transmembrane region" description="Helical" evidence="12">
    <location>
        <begin position="150"/>
        <end position="170"/>
    </location>
</feature>
<evidence type="ECO:0000313" key="16">
    <source>
        <dbReference type="Proteomes" id="UP000092714"/>
    </source>
</evidence>
<dbReference type="EMBL" id="MAPZ01000017">
    <property type="protein sequence ID" value="OBY10982.1"/>
    <property type="molecule type" value="Genomic_DNA"/>
</dbReference>
<evidence type="ECO:0000256" key="11">
    <source>
        <dbReference type="PROSITE-ProRule" id="PRU00421"/>
    </source>
</evidence>
<dbReference type="PROSITE" id="PS51098">
    <property type="entry name" value="PTS_EIIB_TYPE_1"/>
    <property type="match status" value="1"/>
</dbReference>
<dbReference type="InterPro" id="IPR013013">
    <property type="entry name" value="PTS_EIIC_1"/>
</dbReference>
<evidence type="ECO:0000256" key="12">
    <source>
        <dbReference type="SAM" id="Phobius"/>
    </source>
</evidence>
<keyword evidence="4" id="KW-0762">Sugar transport</keyword>
<dbReference type="AlphaFoldDB" id="A0A174E3S8"/>
<keyword evidence="3" id="KW-1003">Cell membrane</keyword>
<dbReference type="InterPro" id="IPR018113">
    <property type="entry name" value="PTrfase_EIIB_Cys"/>
</dbReference>
<dbReference type="GO" id="GO:0090589">
    <property type="term" value="F:protein-phosphocysteine-trehalose phosphotransferase system transporter activity"/>
    <property type="evidence" value="ECO:0007669"/>
    <property type="project" value="TreeGrafter"/>
</dbReference>
<dbReference type="PANTHER" id="PTHR30175:SF1">
    <property type="entry name" value="PTS SYSTEM ARBUTIN-, CELLOBIOSE-, AND SALICIN-SPECIFIC EIIBC COMPONENT-RELATED"/>
    <property type="match status" value="1"/>
</dbReference>
<keyword evidence="5" id="KW-0808">Transferase</keyword>
<evidence type="ECO:0000259" key="14">
    <source>
        <dbReference type="PROSITE" id="PS51103"/>
    </source>
</evidence>
<dbReference type="OrthoDB" id="92465at2"/>
<dbReference type="InterPro" id="IPR003352">
    <property type="entry name" value="PTS_EIIC"/>
</dbReference>
<evidence type="ECO:0000256" key="6">
    <source>
        <dbReference type="ARBA" id="ARBA00022683"/>
    </source>
</evidence>
<feature type="transmembrane region" description="Helical" evidence="12">
    <location>
        <begin position="434"/>
        <end position="456"/>
    </location>
</feature>
<dbReference type="Gene3D" id="3.30.1360.60">
    <property type="entry name" value="Glucose permease domain IIB"/>
    <property type="match status" value="1"/>
</dbReference>
<reference evidence="15 16" key="1">
    <citation type="submission" date="2016-06" db="EMBL/GenBank/DDBJ databases">
        <authorList>
            <person name="Kjaerup R.B."/>
            <person name="Dalgaard T.S."/>
            <person name="Juul-Madsen H.R."/>
        </authorList>
    </citation>
    <scope>NUCLEOTIDE SEQUENCE [LARGE SCALE GENOMIC DNA]</scope>
    <source>
        <strain evidence="15 16">373-A1</strain>
    </source>
</reference>
<keyword evidence="8" id="KW-0418">Kinase</keyword>
<dbReference type="InterPro" id="IPR036878">
    <property type="entry name" value="Glu_permease_IIB"/>
</dbReference>
<feature type="transmembrane region" description="Helical" evidence="12">
    <location>
        <begin position="389"/>
        <end position="414"/>
    </location>
</feature>
<evidence type="ECO:0000256" key="2">
    <source>
        <dbReference type="ARBA" id="ARBA00022448"/>
    </source>
</evidence>
<evidence type="ECO:0000256" key="9">
    <source>
        <dbReference type="ARBA" id="ARBA00022989"/>
    </source>
</evidence>
<dbReference type="GO" id="GO:0005886">
    <property type="term" value="C:plasma membrane"/>
    <property type="evidence" value="ECO:0007669"/>
    <property type="project" value="UniProtKB-SubCell"/>
</dbReference>
<evidence type="ECO:0000256" key="3">
    <source>
        <dbReference type="ARBA" id="ARBA00022475"/>
    </source>
</evidence>
<feature type="transmembrane region" description="Helical" evidence="12">
    <location>
        <begin position="247"/>
        <end position="271"/>
    </location>
</feature>
<evidence type="ECO:0008006" key="17">
    <source>
        <dbReference type="Google" id="ProtNLM"/>
    </source>
</evidence>
<evidence type="ECO:0000259" key="13">
    <source>
        <dbReference type="PROSITE" id="PS51098"/>
    </source>
</evidence>
<evidence type="ECO:0000256" key="10">
    <source>
        <dbReference type="ARBA" id="ARBA00023136"/>
    </source>
</evidence>
<feature type="transmembrane region" description="Helical" evidence="12">
    <location>
        <begin position="217"/>
        <end position="235"/>
    </location>
</feature>
<gene>
    <name evidence="15" type="ORF">CP373A1_07425</name>
</gene>